<sequence>MVVKSIRWGILGTGKICQDFASAVGATDGAELYGVAARDFTKAQDFAKNFNVTHAYESYEALAESDVDVVYVGTWHTLHEAHVMLCFSKGKNVVVEKPMAVNAAQARRMVAAARRRGLFLMEAHWTRFMPAVKEAVRAVEANEIGEIVAVLSDFGYLFGGEKAHMNQFRPEMAGGALLEIGCYPISAAFHFLSSVSGLGPPVTVVASGTTELGVDVSAGVVLKFPRGRVATLGYSYLGELPEQTTIIGSRGRIVLHNPGHCPTKVSIVTLAGQRNEYQTETKEYPLPKLEGTLNCPNSEGLVYECAAVGNLLRAGKKESDVVPLDESVHMAEVMDSVRHQVGVVYPADGLLSRMSAGRPWLQPTALGIFLLLTGAAAGAVLKRR</sequence>
<evidence type="ECO:0000259" key="7">
    <source>
        <dbReference type="Pfam" id="PF01408"/>
    </source>
</evidence>
<dbReference type="GO" id="GO:0000166">
    <property type="term" value="F:nucleotide binding"/>
    <property type="evidence" value="ECO:0007669"/>
    <property type="project" value="InterPro"/>
</dbReference>
<dbReference type="PANTHER" id="PTHR22604:SF105">
    <property type="entry name" value="TRANS-1,2-DIHYDROBENZENE-1,2-DIOL DEHYDROGENASE"/>
    <property type="match status" value="1"/>
</dbReference>
<dbReference type="GO" id="GO:0047837">
    <property type="term" value="F:D-xylose 1-dehydrogenase (NADP+) activity"/>
    <property type="evidence" value="ECO:0007669"/>
    <property type="project" value="UniProtKB-EC"/>
</dbReference>
<feature type="domain" description="Gfo/Idh/MocA-like oxidoreductase N-terminal" evidence="7">
    <location>
        <begin position="6"/>
        <end position="123"/>
    </location>
</feature>
<feature type="transmembrane region" description="Helical" evidence="6">
    <location>
        <begin position="360"/>
        <end position="381"/>
    </location>
</feature>
<evidence type="ECO:0000259" key="8">
    <source>
        <dbReference type="Pfam" id="PF22725"/>
    </source>
</evidence>
<dbReference type="Gene3D" id="3.40.50.720">
    <property type="entry name" value="NAD(P)-binding Rossmann-like Domain"/>
    <property type="match status" value="1"/>
</dbReference>
<comment type="similarity">
    <text evidence="1">Belongs to the Gfo/Idh/MocA family.</text>
</comment>
<evidence type="ECO:0000256" key="6">
    <source>
        <dbReference type="SAM" id="Phobius"/>
    </source>
</evidence>
<dbReference type="Pfam" id="PF01408">
    <property type="entry name" value="GFO_IDH_MocA"/>
    <property type="match status" value="1"/>
</dbReference>
<evidence type="ECO:0000256" key="1">
    <source>
        <dbReference type="ARBA" id="ARBA00010928"/>
    </source>
</evidence>
<reference evidence="9" key="1">
    <citation type="submission" date="2021-01" db="EMBL/GenBank/DDBJ databases">
        <authorList>
            <person name="Corre E."/>
            <person name="Pelletier E."/>
            <person name="Niang G."/>
            <person name="Scheremetjew M."/>
            <person name="Finn R."/>
            <person name="Kale V."/>
            <person name="Holt S."/>
            <person name="Cochrane G."/>
            <person name="Meng A."/>
            <person name="Brown T."/>
            <person name="Cohen L."/>
        </authorList>
    </citation>
    <scope>NUCLEOTIDE SEQUENCE</scope>
</reference>
<dbReference type="PANTHER" id="PTHR22604">
    <property type="entry name" value="OXIDOREDUCTASES"/>
    <property type="match status" value="1"/>
</dbReference>
<protein>
    <recommendedName>
        <fullName evidence="3">D-xylose 1-dehydrogenase (NADP(+), D-xylono-1,5-lactone-forming)</fullName>
        <ecNumber evidence="3">1.1.1.179</ecNumber>
    </recommendedName>
    <alternativeName>
        <fullName evidence="4">D-xylose-NADP dehydrogenase</fullName>
    </alternativeName>
</protein>
<keyword evidence="6" id="KW-0812">Transmembrane</keyword>
<evidence type="ECO:0000256" key="4">
    <source>
        <dbReference type="ARBA" id="ARBA00042988"/>
    </source>
</evidence>
<dbReference type="InterPro" id="IPR050984">
    <property type="entry name" value="Gfo/Idh/MocA_domain"/>
</dbReference>
<evidence type="ECO:0000256" key="2">
    <source>
        <dbReference type="ARBA" id="ARBA00023002"/>
    </source>
</evidence>
<dbReference type="SUPFAM" id="SSF55347">
    <property type="entry name" value="Glyceraldehyde-3-phosphate dehydrogenase-like, C-terminal domain"/>
    <property type="match status" value="1"/>
</dbReference>
<evidence type="ECO:0000256" key="5">
    <source>
        <dbReference type="ARBA" id="ARBA00049233"/>
    </source>
</evidence>
<feature type="domain" description="GFO/IDH/MocA-like oxidoreductase" evidence="8">
    <location>
        <begin position="133"/>
        <end position="254"/>
    </location>
</feature>
<evidence type="ECO:0000313" key="9">
    <source>
        <dbReference type="EMBL" id="CAD8848830.1"/>
    </source>
</evidence>
<dbReference type="InterPro" id="IPR055170">
    <property type="entry name" value="GFO_IDH_MocA-like_dom"/>
</dbReference>
<dbReference type="EC" id="1.1.1.179" evidence="3"/>
<dbReference type="Pfam" id="PF22725">
    <property type="entry name" value="GFO_IDH_MocA_C3"/>
    <property type="match status" value="1"/>
</dbReference>
<proteinExistence type="inferred from homology"/>
<dbReference type="Gene3D" id="3.30.360.10">
    <property type="entry name" value="Dihydrodipicolinate Reductase, domain 2"/>
    <property type="match status" value="1"/>
</dbReference>
<dbReference type="InterPro" id="IPR000683">
    <property type="entry name" value="Gfo/Idh/MocA-like_OxRdtase_N"/>
</dbReference>
<keyword evidence="2" id="KW-0560">Oxidoreductase</keyword>
<evidence type="ECO:0000256" key="3">
    <source>
        <dbReference type="ARBA" id="ARBA00038984"/>
    </source>
</evidence>
<keyword evidence="6" id="KW-1133">Transmembrane helix</keyword>
<dbReference type="EMBL" id="HBFQ01032984">
    <property type="protein sequence ID" value="CAD8848830.1"/>
    <property type="molecule type" value="Transcribed_RNA"/>
</dbReference>
<name>A0A7S1F7R0_NOCSC</name>
<comment type="catalytic activity">
    <reaction evidence="5">
        <text>D-xylose + NADP(+) = D-xylono-1,5-lactone + NADPH + H(+)</text>
        <dbReference type="Rhea" id="RHEA:22000"/>
        <dbReference type="ChEBI" id="CHEBI:15378"/>
        <dbReference type="ChEBI" id="CHEBI:15867"/>
        <dbReference type="ChEBI" id="CHEBI:53455"/>
        <dbReference type="ChEBI" id="CHEBI:57783"/>
        <dbReference type="ChEBI" id="CHEBI:58349"/>
        <dbReference type="EC" id="1.1.1.179"/>
    </reaction>
</comment>
<organism evidence="9">
    <name type="scientific">Noctiluca scintillans</name>
    <name type="common">Sea sparkle</name>
    <name type="synonym">Red tide dinoflagellate</name>
    <dbReference type="NCBI Taxonomy" id="2966"/>
    <lineage>
        <taxon>Eukaryota</taxon>
        <taxon>Sar</taxon>
        <taxon>Alveolata</taxon>
        <taxon>Dinophyceae</taxon>
        <taxon>Noctilucales</taxon>
        <taxon>Noctilucaceae</taxon>
        <taxon>Noctiluca</taxon>
    </lineage>
</organism>
<keyword evidence="6" id="KW-0472">Membrane</keyword>
<gene>
    <name evidence="9" type="ORF">NSCI0253_LOCUS23180</name>
</gene>
<dbReference type="AlphaFoldDB" id="A0A7S1F7R0"/>
<accession>A0A7S1F7R0</accession>
<dbReference type="InterPro" id="IPR036291">
    <property type="entry name" value="NAD(P)-bd_dom_sf"/>
</dbReference>
<dbReference type="SUPFAM" id="SSF51735">
    <property type="entry name" value="NAD(P)-binding Rossmann-fold domains"/>
    <property type="match status" value="1"/>
</dbReference>